<keyword evidence="1" id="KW-0472">Membrane</keyword>
<keyword evidence="1" id="KW-1133">Transmembrane helix</keyword>
<protein>
    <submittedName>
        <fullName evidence="2">Uncharacterized protein</fullName>
    </submittedName>
</protein>
<evidence type="ECO:0000256" key="1">
    <source>
        <dbReference type="SAM" id="Phobius"/>
    </source>
</evidence>
<sequence>MVLFIFEIGGFDVTFKRAIIGFAIIYAVIGIVMFWPNTKQKAQDPVEEEVKIEMTWDLANESAGNYKPPVWLKNPEFSSEVDEIEHTDDQVHYGPDFTSSFQIISMYAQAQLGESTILSSFVSPYLAHTDYESRKVAAVTDRANGLANRLTRGKSLSKIQVTSPTQIKENEVTHTILLEYKDGKKIQLKGIPMIKLVPLADHEKHDPGMWYLNINLQELVQLIERTAQS</sequence>
<gene>
    <name evidence="2" type="ORF">GCM10010916_38560</name>
</gene>
<proteinExistence type="predicted"/>
<dbReference type="AlphaFoldDB" id="A0A917G1P8"/>
<comment type="caution">
    <text evidence="2">The sequence shown here is derived from an EMBL/GenBank/DDBJ whole genome shotgun (WGS) entry which is preliminary data.</text>
</comment>
<accession>A0A917G1P8</accession>
<keyword evidence="1" id="KW-0812">Transmembrane</keyword>
<keyword evidence="3" id="KW-1185">Reference proteome</keyword>
<organism evidence="2 3">
    <name type="scientific">Paenibacillus abyssi</name>
    <dbReference type="NCBI Taxonomy" id="1340531"/>
    <lineage>
        <taxon>Bacteria</taxon>
        <taxon>Bacillati</taxon>
        <taxon>Bacillota</taxon>
        <taxon>Bacilli</taxon>
        <taxon>Bacillales</taxon>
        <taxon>Paenibacillaceae</taxon>
        <taxon>Paenibacillus</taxon>
    </lineage>
</organism>
<feature type="transmembrane region" description="Helical" evidence="1">
    <location>
        <begin position="18"/>
        <end position="35"/>
    </location>
</feature>
<name>A0A917G1P8_9BACL</name>
<dbReference type="Proteomes" id="UP000644756">
    <property type="component" value="Unassembled WGS sequence"/>
</dbReference>
<dbReference type="EMBL" id="BMGR01000014">
    <property type="protein sequence ID" value="GGG18047.1"/>
    <property type="molecule type" value="Genomic_DNA"/>
</dbReference>
<reference evidence="2" key="2">
    <citation type="submission" date="2020-09" db="EMBL/GenBank/DDBJ databases">
        <authorList>
            <person name="Sun Q."/>
            <person name="Zhou Y."/>
        </authorList>
    </citation>
    <scope>NUCLEOTIDE SEQUENCE</scope>
    <source>
        <strain evidence="2">CGMCC 1.12987</strain>
    </source>
</reference>
<evidence type="ECO:0000313" key="3">
    <source>
        <dbReference type="Proteomes" id="UP000644756"/>
    </source>
</evidence>
<reference evidence="2" key="1">
    <citation type="journal article" date="2014" name="Int. J. Syst. Evol. Microbiol.">
        <title>Complete genome sequence of Corynebacterium casei LMG S-19264T (=DSM 44701T), isolated from a smear-ripened cheese.</title>
        <authorList>
            <consortium name="US DOE Joint Genome Institute (JGI-PGF)"/>
            <person name="Walter F."/>
            <person name="Albersmeier A."/>
            <person name="Kalinowski J."/>
            <person name="Ruckert C."/>
        </authorList>
    </citation>
    <scope>NUCLEOTIDE SEQUENCE</scope>
    <source>
        <strain evidence="2">CGMCC 1.12987</strain>
    </source>
</reference>
<evidence type="ECO:0000313" key="2">
    <source>
        <dbReference type="EMBL" id="GGG18047.1"/>
    </source>
</evidence>